<dbReference type="AlphaFoldDB" id="A0A4V4LMU0"/>
<evidence type="ECO:0000256" key="2">
    <source>
        <dbReference type="SAM" id="Phobius"/>
    </source>
</evidence>
<keyword evidence="2" id="KW-0472">Membrane</keyword>
<keyword evidence="2" id="KW-0812">Transmembrane</keyword>
<dbReference type="EMBL" id="QZBU01000319">
    <property type="protein sequence ID" value="TIA68133.1"/>
    <property type="molecule type" value="Genomic_DNA"/>
</dbReference>
<reference evidence="3 4" key="1">
    <citation type="submission" date="2018-10" db="EMBL/GenBank/DDBJ databases">
        <title>Fifty Aureobasidium pullulans genomes reveal a recombining polyextremotolerant generalist.</title>
        <authorList>
            <person name="Gostincar C."/>
            <person name="Turk M."/>
            <person name="Zajc J."/>
            <person name="Gunde-Cimerman N."/>
        </authorList>
    </citation>
    <scope>NUCLEOTIDE SEQUENCE [LARGE SCALE GENOMIC DNA]</scope>
    <source>
        <strain evidence="3 4">EXF-3380</strain>
    </source>
</reference>
<evidence type="ECO:0000256" key="1">
    <source>
        <dbReference type="SAM" id="MobiDB-lite"/>
    </source>
</evidence>
<evidence type="ECO:0000313" key="4">
    <source>
        <dbReference type="Proteomes" id="UP000304947"/>
    </source>
</evidence>
<evidence type="ECO:0008006" key="5">
    <source>
        <dbReference type="Google" id="ProtNLM"/>
    </source>
</evidence>
<accession>A0A4V4LMU0</accession>
<name>A0A4V4LMU0_AURPU</name>
<dbReference type="PANTHER" id="PTHR38846:SF1">
    <property type="entry name" value="C3H1-TYPE DOMAIN-CONTAINING PROTEIN"/>
    <property type="match status" value="1"/>
</dbReference>
<comment type="caution">
    <text evidence="3">The sequence shown here is derived from an EMBL/GenBank/DDBJ whole genome shotgun (WGS) entry which is preliminary data.</text>
</comment>
<feature type="region of interest" description="Disordered" evidence="1">
    <location>
        <begin position="161"/>
        <end position="181"/>
    </location>
</feature>
<organism evidence="3 4">
    <name type="scientific">Aureobasidium pullulans</name>
    <name type="common">Black yeast</name>
    <name type="synonym">Pullularia pullulans</name>
    <dbReference type="NCBI Taxonomy" id="5580"/>
    <lineage>
        <taxon>Eukaryota</taxon>
        <taxon>Fungi</taxon>
        <taxon>Dikarya</taxon>
        <taxon>Ascomycota</taxon>
        <taxon>Pezizomycotina</taxon>
        <taxon>Dothideomycetes</taxon>
        <taxon>Dothideomycetidae</taxon>
        <taxon>Dothideales</taxon>
        <taxon>Saccotheciaceae</taxon>
        <taxon>Aureobasidium</taxon>
    </lineage>
</organism>
<dbReference type="PANTHER" id="PTHR38846">
    <property type="entry name" value="C3H1-TYPE DOMAIN-CONTAINING PROTEIN"/>
    <property type="match status" value="1"/>
</dbReference>
<sequence length="337" mass="37956">MADRPQQPARPAAERKSSPLKTGYLVLYNAISTILWGTILGRVLLIAGVHGTRYVFPGVGEFAKWTQTLALLEVVHAAVVLRLVGTGGEVRAQRNRFEQCSSVSSLRRRVKNSLTLAPSISFSMLQASLEFEDLAALVAPSTTLRREQLLIPSAATKASSDCANESSDFDTPSTTCHPAQSVPMSSTSASIYASYFDRFPAFTQYPRRSIRDEFDRLAKTQHWQPEETKHQRATCYNEELEGHYASLHIHDKHERLKHLSVELQIEPLDNFIECKKALRKLHVNLVDLMDARRMDKKVHQFNSLKELSIYSKKTGKIYPQKHAKGTVVEVLLRRIGT</sequence>
<protein>
    <recommendedName>
        <fullName evidence="5">Very-long-chain (3R)-3-hydroxyacyl-CoA dehydratase</fullName>
    </recommendedName>
</protein>
<gene>
    <name evidence="3" type="ORF">D6C83_01688</name>
</gene>
<dbReference type="Proteomes" id="UP000304947">
    <property type="component" value="Unassembled WGS sequence"/>
</dbReference>
<proteinExistence type="predicted"/>
<keyword evidence="2" id="KW-1133">Transmembrane helix</keyword>
<evidence type="ECO:0000313" key="3">
    <source>
        <dbReference type="EMBL" id="TIA68133.1"/>
    </source>
</evidence>
<feature type="transmembrane region" description="Helical" evidence="2">
    <location>
        <begin position="25"/>
        <end position="45"/>
    </location>
</feature>